<keyword evidence="5" id="KW-0515">Mutator protein</keyword>
<evidence type="ECO:0000256" key="11">
    <source>
        <dbReference type="ARBA" id="ARBA00022763"/>
    </source>
</evidence>
<reference evidence="19" key="3">
    <citation type="submission" date="2020-03" db="EMBL/GenBank/DDBJ databases">
        <title>Sequencing and Assembly of Multiple Reported Metal-Biooxidizing Members of the Extremely Thermoacidophilic Archaeal Family Sulfolobaceae.</title>
        <authorList>
            <person name="Counts J.A."/>
            <person name="Kelly R.M."/>
        </authorList>
    </citation>
    <scope>NUCLEOTIDE SEQUENCE [LARGE SCALE GENOMIC DNA]</scope>
    <source>
        <strain evidence="19">HO1-1</strain>
    </source>
</reference>
<dbReference type="GO" id="GO:0003684">
    <property type="term" value="F:damaged DNA binding"/>
    <property type="evidence" value="ECO:0007669"/>
    <property type="project" value="InterPro"/>
</dbReference>
<dbReference type="InterPro" id="IPR043128">
    <property type="entry name" value="Rev_trsase/Diguanyl_cyclase"/>
</dbReference>
<evidence type="ECO:0000256" key="9">
    <source>
        <dbReference type="ARBA" id="ARBA00022705"/>
    </source>
</evidence>
<evidence type="ECO:0000256" key="10">
    <source>
        <dbReference type="ARBA" id="ARBA00022723"/>
    </source>
</evidence>
<dbReference type="GO" id="GO:0005737">
    <property type="term" value="C:cytoplasm"/>
    <property type="evidence" value="ECO:0007669"/>
    <property type="project" value="UniProtKB-SubCell"/>
</dbReference>
<evidence type="ECO:0000313" key="19">
    <source>
        <dbReference type="Proteomes" id="UP000247586"/>
    </source>
</evidence>
<evidence type="ECO:0000256" key="3">
    <source>
        <dbReference type="ARBA" id="ARBA00010945"/>
    </source>
</evidence>
<dbReference type="GO" id="GO:0042276">
    <property type="term" value="P:error-prone translesion synthesis"/>
    <property type="evidence" value="ECO:0007669"/>
    <property type="project" value="TreeGrafter"/>
</dbReference>
<evidence type="ECO:0000256" key="16">
    <source>
        <dbReference type="ARBA" id="ARBA00049244"/>
    </source>
</evidence>
<dbReference type="Pfam" id="PF00817">
    <property type="entry name" value="IMS"/>
    <property type="match status" value="1"/>
</dbReference>
<keyword evidence="7 18" id="KW-0808">Transferase</keyword>
<dbReference type="GO" id="GO:0006281">
    <property type="term" value="P:DNA repair"/>
    <property type="evidence" value="ECO:0007669"/>
    <property type="project" value="UniProtKB-KW"/>
</dbReference>
<evidence type="ECO:0000256" key="13">
    <source>
        <dbReference type="ARBA" id="ARBA00022932"/>
    </source>
</evidence>
<dbReference type="PANTHER" id="PTHR11076">
    <property type="entry name" value="DNA REPAIR POLYMERASE UMUC / TRANSFERASE FAMILY MEMBER"/>
    <property type="match status" value="1"/>
</dbReference>
<dbReference type="InterPro" id="IPR024728">
    <property type="entry name" value="PolY_HhH_motif"/>
</dbReference>
<evidence type="ECO:0000256" key="5">
    <source>
        <dbReference type="ARBA" id="ARBA00022457"/>
    </source>
</evidence>
<keyword evidence="19" id="KW-1185">Reference proteome</keyword>
<dbReference type="GO" id="GO:0046872">
    <property type="term" value="F:metal ion binding"/>
    <property type="evidence" value="ECO:0007669"/>
    <property type="project" value="UniProtKB-KW"/>
</dbReference>
<dbReference type="CDD" id="cd03586">
    <property type="entry name" value="PolY_Pol_IV_kappa"/>
    <property type="match status" value="1"/>
</dbReference>
<comment type="catalytic activity">
    <reaction evidence="16">
        <text>DNA(n) + a 2'-deoxyribonucleoside 5'-triphosphate = DNA(n+1) + diphosphate</text>
        <dbReference type="Rhea" id="RHEA:22508"/>
        <dbReference type="Rhea" id="RHEA-COMP:17339"/>
        <dbReference type="Rhea" id="RHEA-COMP:17340"/>
        <dbReference type="ChEBI" id="CHEBI:33019"/>
        <dbReference type="ChEBI" id="CHEBI:61560"/>
        <dbReference type="ChEBI" id="CHEBI:173112"/>
        <dbReference type="EC" id="2.7.7.7"/>
    </reaction>
</comment>
<keyword evidence="13" id="KW-0239">DNA-directed DNA polymerase</keyword>
<dbReference type="GO" id="GO:0006260">
    <property type="term" value="P:DNA replication"/>
    <property type="evidence" value="ECO:0007669"/>
    <property type="project" value="UniProtKB-KW"/>
</dbReference>
<dbReference type="GO" id="GO:0003887">
    <property type="term" value="F:DNA-directed DNA polymerase activity"/>
    <property type="evidence" value="ECO:0007669"/>
    <property type="project" value="UniProtKB-KW"/>
</dbReference>
<evidence type="ECO:0000256" key="12">
    <source>
        <dbReference type="ARBA" id="ARBA00022842"/>
    </source>
</evidence>
<dbReference type="EMBL" id="CP029287">
    <property type="protein sequence ID" value="AWR98962.1"/>
    <property type="molecule type" value="Genomic_DNA"/>
</dbReference>
<accession>A0A2U9ISP2</accession>
<evidence type="ECO:0000256" key="7">
    <source>
        <dbReference type="ARBA" id="ARBA00022679"/>
    </source>
</evidence>
<dbReference type="Gene3D" id="3.30.70.270">
    <property type="match status" value="1"/>
</dbReference>
<evidence type="ECO:0000256" key="8">
    <source>
        <dbReference type="ARBA" id="ARBA00022695"/>
    </source>
</evidence>
<dbReference type="Gene3D" id="3.40.1170.60">
    <property type="match status" value="1"/>
</dbReference>
<evidence type="ECO:0000256" key="1">
    <source>
        <dbReference type="ARBA" id="ARBA00001946"/>
    </source>
</evidence>
<reference evidence="19" key="2">
    <citation type="submission" date="2020-03" db="EMBL/GenBank/DDBJ databases">
        <title>Complete Genome Sequences of Extremely Thermoacidophilic, Metal-Mobilizing Type-Strain Members of the Archaeal Family Sulfolobaceae: Acidianus brierleyi DSM-1651T, Acidianus sulfidivorans DSM-18786T, Metallosphaera hakonensis DSM-7519T, and Metallosphaera prunae DSM-10039T.</title>
        <authorList>
            <person name="Counts J.A."/>
            <person name="Kelly R.M."/>
        </authorList>
    </citation>
    <scope>NUCLEOTIDE SEQUENCE [LARGE SCALE GENOMIC DNA]</scope>
    <source>
        <strain evidence="19">HO1-1</strain>
    </source>
</reference>
<dbReference type="KEGG" id="mhk:DFR87_03785"/>
<dbReference type="NCBIfam" id="NF002292">
    <property type="entry name" value="PRK01216.1"/>
    <property type="match status" value="1"/>
</dbReference>
<dbReference type="InterPro" id="IPR022880">
    <property type="entry name" value="DNApol_IV"/>
</dbReference>
<dbReference type="InterPro" id="IPR001126">
    <property type="entry name" value="UmuC"/>
</dbReference>
<feature type="domain" description="UmuC" evidence="17">
    <location>
        <begin position="3"/>
        <end position="187"/>
    </location>
</feature>
<gene>
    <name evidence="18" type="ORF">DFR87_03785</name>
</gene>
<sequence>MIVLFVDIDYFFAQVEEVLNPSLRGKPVVVCVYSGRTEDSGAVATSNYVARKLGIKAGMPIVKAKELGKDAVFLPMRKELYQEISNRVMEIISKYGESLEVASIDEAYLDITNKVSNFSEAEILARKLKEEILEKEKLRVTIGIGPNKVLAKIIGDKSKPNGLGVVTPEDVSRFIDELDISDVPGIGKITEGVLRKTGINKLADIRKFSLEELSKLVGRSRSIYLISLANNTYREPVKPRELTHKGRYLTLTENTRDIRIIMPFLKRALSEAYGKIQGIPMEIYVVAIMEDLDIVSKGRSFKFGITQDLALRTAEDLLRKILDTDTRKIRRVGVRLGKILRSSTLEDFFH</sequence>
<evidence type="ECO:0000256" key="4">
    <source>
        <dbReference type="ARBA" id="ARBA00012417"/>
    </source>
</evidence>
<dbReference type="PROSITE" id="PS50173">
    <property type="entry name" value="UMUC"/>
    <property type="match status" value="1"/>
</dbReference>
<dbReference type="STRING" id="1293036.GCA_001315825_01846"/>
<dbReference type="InterPro" id="IPR050116">
    <property type="entry name" value="DNA_polymerase-Y"/>
</dbReference>
<dbReference type="OrthoDB" id="372207at2157"/>
<dbReference type="Pfam" id="PF11798">
    <property type="entry name" value="IMS_HHH"/>
    <property type="match status" value="1"/>
</dbReference>
<dbReference type="FunFam" id="3.40.1170.60:FF:000009">
    <property type="entry name" value="DNA polymerase IV"/>
    <property type="match status" value="1"/>
</dbReference>
<evidence type="ECO:0000256" key="6">
    <source>
        <dbReference type="ARBA" id="ARBA00022490"/>
    </source>
</evidence>
<dbReference type="AlphaFoldDB" id="A0A2U9ISP2"/>
<dbReference type="InterPro" id="IPR036775">
    <property type="entry name" value="DNA_pol_Y-fam_lit_finger_sf"/>
</dbReference>
<evidence type="ECO:0000259" key="17">
    <source>
        <dbReference type="PROSITE" id="PS50173"/>
    </source>
</evidence>
<keyword evidence="11" id="KW-0227">DNA damage</keyword>
<protein>
    <recommendedName>
        <fullName evidence="4">DNA-directed DNA polymerase</fullName>
        <ecNumber evidence="4">2.7.7.7</ecNumber>
    </recommendedName>
</protein>
<evidence type="ECO:0000256" key="14">
    <source>
        <dbReference type="ARBA" id="ARBA00023125"/>
    </source>
</evidence>
<comment type="subcellular location">
    <subcellularLocation>
        <location evidence="2">Cytoplasm</location>
    </subcellularLocation>
</comment>
<dbReference type="GeneID" id="36834433"/>
<dbReference type="InterPro" id="IPR043502">
    <property type="entry name" value="DNA/RNA_pol_sf"/>
</dbReference>
<keyword evidence="14" id="KW-0238">DNA-binding</keyword>
<comment type="cofactor">
    <cofactor evidence="1">
        <name>Mg(2+)</name>
        <dbReference type="ChEBI" id="CHEBI:18420"/>
    </cofactor>
</comment>
<dbReference type="PANTHER" id="PTHR11076:SF33">
    <property type="entry name" value="DNA POLYMERASE KAPPA"/>
    <property type="match status" value="1"/>
</dbReference>
<keyword evidence="12" id="KW-0460">Magnesium</keyword>
<dbReference type="SUPFAM" id="SSF100879">
    <property type="entry name" value="Lesion bypass DNA polymerase (Y-family), little finger domain"/>
    <property type="match status" value="1"/>
</dbReference>
<evidence type="ECO:0000256" key="15">
    <source>
        <dbReference type="ARBA" id="ARBA00023204"/>
    </source>
</evidence>
<dbReference type="Gene3D" id="3.30.1490.100">
    <property type="entry name" value="DNA polymerase, Y-family, little finger domain"/>
    <property type="match status" value="1"/>
</dbReference>
<reference evidence="18 19" key="1">
    <citation type="submission" date="2018-05" db="EMBL/GenBank/DDBJ databases">
        <title>Complete Genome Sequences of Extremely Thermoacidophilic, Metal-Mobilizing Type-Strain Members of the Archaeal Family Sulfolobaceae: Acidianus brierleyi DSM-1651T, Acidianus sulfidivorans DSM-18786T, Metallosphaera hakonensis DSM-7519T, and Metallosphaera prunae DSM-10039T.</title>
        <authorList>
            <person name="Counts J.A."/>
            <person name="Kelly R.M."/>
        </authorList>
    </citation>
    <scope>NUCLEOTIDE SEQUENCE [LARGE SCALE GENOMIC DNA]</scope>
    <source>
        <strain evidence="18 19">HO1-1</strain>
    </source>
</reference>
<proteinExistence type="inferred from homology"/>
<dbReference type="Proteomes" id="UP000247586">
    <property type="component" value="Chromosome"/>
</dbReference>
<comment type="similarity">
    <text evidence="3">Belongs to the DNA polymerase type-Y family.</text>
</comment>
<keyword evidence="15" id="KW-0234">DNA repair</keyword>
<keyword evidence="10" id="KW-0479">Metal-binding</keyword>
<keyword evidence="8 18" id="KW-0548">Nucleotidyltransferase</keyword>
<keyword evidence="9" id="KW-0235">DNA replication</keyword>
<evidence type="ECO:0000313" key="18">
    <source>
        <dbReference type="EMBL" id="AWR98962.1"/>
    </source>
</evidence>
<dbReference type="EC" id="2.7.7.7" evidence="4"/>
<name>A0A2U9ISP2_9CREN</name>
<dbReference type="Gene3D" id="1.10.150.20">
    <property type="entry name" value="5' to 3' exonuclease, C-terminal subdomain"/>
    <property type="match status" value="1"/>
</dbReference>
<keyword evidence="6" id="KW-0963">Cytoplasm</keyword>
<dbReference type="RefSeq" id="WP_054836815.1">
    <property type="nucleotide sequence ID" value="NZ_BBBA01000011.1"/>
</dbReference>
<evidence type="ECO:0000256" key="2">
    <source>
        <dbReference type="ARBA" id="ARBA00004496"/>
    </source>
</evidence>
<dbReference type="SUPFAM" id="SSF56672">
    <property type="entry name" value="DNA/RNA polymerases"/>
    <property type="match status" value="1"/>
</dbReference>
<organism evidence="18 19">
    <name type="scientific">Metallosphaera hakonensis JCM 8857 = DSM 7519</name>
    <dbReference type="NCBI Taxonomy" id="1293036"/>
    <lineage>
        <taxon>Archaea</taxon>
        <taxon>Thermoproteota</taxon>
        <taxon>Thermoprotei</taxon>
        <taxon>Sulfolobales</taxon>
        <taxon>Sulfolobaceae</taxon>
        <taxon>Metallosphaera</taxon>
    </lineage>
</organism>